<dbReference type="EMBL" id="DSQF01000010">
    <property type="protein sequence ID" value="HGZ42713.1"/>
    <property type="molecule type" value="Genomic_DNA"/>
</dbReference>
<dbReference type="AlphaFoldDB" id="A0A832MMA5"/>
<dbReference type="SUPFAM" id="SSF53098">
    <property type="entry name" value="Ribonuclease H-like"/>
    <property type="match status" value="1"/>
</dbReference>
<evidence type="ECO:0000256" key="1">
    <source>
        <dbReference type="SAM" id="MobiDB-lite"/>
    </source>
</evidence>
<dbReference type="PROSITE" id="PS50994">
    <property type="entry name" value="INTEGRASE"/>
    <property type="match status" value="1"/>
</dbReference>
<proteinExistence type="predicted"/>
<evidence type="ECO:0000259" key="2">
    <source>
        <dbReference type="PROSITE" id="PS50994"/>
    </source>
</evidence>
<dbReference type="GO" id="GO:0003676">
    <property type="term" value="F:nucleic acid binding"/>
    <property type="evidence" value="ECO:0007669"/>
    <property type="project" value="InterPro"/>
</dbReference>
<accession>A0A832MMA5</accession>
<organism evidence="3">
    <name type="scientific">Eiseniibacteriota bacterium</name>
    <dbReference type="NCBI Taxonomy" id="2212470"/>
    <lineage>
        <taxon>Bacteria</taxon>
        <taxon>Candidatus Eiseniibacteriota</taxon>
    </lineage>
</organism>
<dbReference type="PANTHER" id="PTHR35004">
    <property type="entry name" value="TRANSPOSASE RV3428C-RELATED"/>
    <property type="match status" value="1"/>
</dbReference>
<name>A0A832MMA5_UNCEI</name>
<dbReference type="Gene3D" id="3.30.420.10">
    <property type="entry name" value="Ribonuclease H-like superfamily/Ribonuclease H"/>
    <property type="match status" value="1"/>
</dbReference>
<protein>
    <submittedName>
        <fullName evidence="3">Transposase</fullName>
    </submittedName>
</protein>
<dbReference type="InterPro" id="IPR012337">
    <property type="entry name" value="RNaseH-like_sf"/>
</dbReference>
<dbReference type="GO" id="GO:0015074">
    <property type="term" value="P:DNA integration"/>
    <property type="evidence" value="ECO:0007669"/>
    <property type="project" value="InterPro"/>
</dbReference>
<feature type="domain" description="Integrase catalytic" evidence="2">
    <location>
        <begin position="160"/>
        <end position="326"/>
    </location>
</feature>
<evidence type="ECO:0000313" key="3">
    <source>
        <dbReference type="EMBL" id="HGZ42713.1"/>
    </source>
</evidence>
<dbReference type="Pfam" id="PF00665">
    <property type="entry name" value="rve"/>
    <property type="match status" value="1"/>
</dbReference>
<sequence length="443" mass="48983">MSTPLLRPRDHAEAVALFRAEVIGALTRRELDRGELAAALRALAQQRLRPPGSTTTRQVAVSTLERWYYAYRAGGLDALKPRPRSDRGRARALTAEQRALLLDVRREHPTASAPVILRTLVADGRLPRGAVSVSTVTRLYREAGLERGERPDGHTRLRWAAEHPGALWHGDVCHGPSLRDGKTTKPLRIHALLDDASRFVVALEAHHREREVDMFGLFLRALRRHGAPGALYLDNGSTYRGDALRVACERLGVTLLHARPGDAPARGKMERFWRTLRAGCLDHLGALTSLHDVQARLIAFLDAHYHVAPHGGLMGRTPTEAWVRAKHTALDENALSAALTVRSRRRVRKDGTVDVDGTAWQLDQGFLAGRVVTVAVDMTGAELPSVEHEGRRYLLRTVDAVAASRTRRARRTPPAQPTVPFDPAGALLDRVAGRPPRHRPEED</sequence>
<dbReference type="InterPro" id="IPR009057">
    <property type="entry name" value="Homeodomain-like_sf"/>
</dbReference>
<dbReference type="SUPFAM" id="SSF46689">
    <property type="entry name" value="Homeodomain-like"/>
    <property type="match status" value="1"/>
</dbReference>
<comment type="caution">
    <text evidence="3">The sequence shown here is derived from an EMBL/GenBank/DDBJ whole genome shotgun (WGS) entry which is preliminary data.</text>
</comment>
<dbReference type="Pfam" id="PF13565">
    <property type="entry name" value="HTH_32"/>
    <property type="match status" value="1"/>
</dbReference>
<dbReference type="PANTHER" id="PTHR35004:SF6">
    <property type="entry name" value="TRANSPOSASE"/>
    <property type="match status" value="1"/>
</dbReference>
<gene>
    <name evidence="3" type="ORF">ENR23_04675</name>
</gene>
<dbReference type="InterPro" id="IPR001584">
    <property type="entry name" value="Integrase_cat-core"/>
</dbReference>
<feature type="region of interest" description="Disordered" evidence="1">
    <location>
        <begin position="405"/>
        <end position="443"/>
    </location>
</feature>
<reference evidence="3" key="1">
    <citation type="journal article" date="2020" name="mSystems">
        <title>Genome- and Community-Level Interaction Insights into Carbon Utilization and Element Cycling Functions of Hydrothermarchaeota in Hydrothermal Sediment.</title>
        <authorList>
            <person name="Zhou Z."/>
            <person name="Liu Y."/>
            <person name="Xu W."/>
            <person name="Pan J."/>
            <person name="Luo Z.H."/>
            <person name="Li M."/>
        </authorList>
    </citation>
    <scope>NUCLEOTIDE SEQUENCE [LARGE SCALE GENOMIC DNA]</scope>
    <source>
        <strain evidence="3">SpSt-381</strain>
    </source>
</reference>
<dbReference type="InterPro" id="IPR036397">
    <property type="entry name" value="RNaseH_sf"/>
</dbReference>